<keyword evidence="4" id="KW-0233">DNA recombination</keyword>
<name>A0A7H9C200_PARPN</name>
<dbReference type="InterPro" id="IPR011010">
    <property type="entry name" value="DNA_brk_join_enz"/>
</dbReference>
<gene>
    <name evidence="6" type="ORF">HYQ43_18485</name>
</gene>
<comment type="similarity">
    <text evidence="1">Belongs to the 'phage' integrase family.</text>
</comment>
<evidence type="ECO:0000256" key="2">
    <source>
        <dbReference type="ARBA" id="ARBA00022908"/>
    </source>
</evidence>
<evidence type="ECO:0000313" key="6">
    <source>
        <dbReference type="EMBL" id="QLH16091.1"/>
    </source>
</evidence>
<dbReference type="CDD" id="cd00796">
    <property type="entry name" value="INT_Rci_Hp1_C"/>
    <property type="match status" value="1"/>
</dbReference>
<dbReference type="GO" id="GO:0006310">
    <property type="term" value="P:DNA recombination"/>
    <property type="evidence" value="ECO:0007669"/>
    <property type="project" value="UniProtKB-KW"/>
</dbReference>
<accession>A0A7H9C200</accession>
<dbReference type="InterPro" id="IPR004107">
    <property type="entry name" value="Integrase_SAM-like_N"/>
</dbReference>
<dbReference type="Gene3D" id="1.10.443.10">
    <property type="entry name" value="Intergrase catalytic core"/>
    <property type="match status" value="1"/>
</dbReference>
<dbReference type="RefSeq" id="WP_179921932.1">
    <property type="nucleotide sequence ID" value="NZ_CP058690.1"/>
</dbReference>
<keyword evidence="3" id="KW-0238">DNA-binding</keyword>
<organism evidence="6 7">
    <name type="scientific">Paracoccus pantotrophus</name>
    <name type="common">Thiosphaera pantotropha</name>
    <dbReference type="NCBI Taxonomy" id="82367"/>
    <lineage>
        <taxon>Bacteria</taxon>
        <taxon>Pseudomonadati</taxon>
        <taxon>Pseudomonadota</taxon>
        <taxon>Alphaproteobacteria</taxon>
        <taxon>Rhodobacterales</taxon>
        <taxon>Paracoccaceae</taxon>
        <taxon>Paracoccus</taxon>
    </lineage>
</organism>
<dbReference type="Gene3D" id="3.30.160.390">
    <property type="entry name" value="Integrase, DNA-binding domain"/>
    <property type="match status" value="1"/>
</dbReference>
<evidence type="ECO:0000256" key="4">
    <source>
        <dbReference type="ARBA" id="ARBA00023172"/>
    </source>
</evidence>
<dbReference type="EMBL" id="CP058690">
    <property type="protein sequence ID" value="QLH16091.1"/>
    <property type="molecule type" value="Genomic_DNA"/>
</dbReference>
<evidence type="ECO:0000256" key="3">
    <source>
        <dbReference type="ARBA" id="ARBA00023125"/>
    </source>
</evidence>
<feature type="domain" description="Tyr recombinase" evidence="5">
    <location>
        <begin position="197"/>
        <end position="369"/>
    </location>
</feature>
<dbReference type="InterPro" id="IPR010998">
    <property type="entry name" value="Integrase_recombinase_N"/>
</dbReference>
<protein>
    <submittedName>
        <fullName evidence="6">Tyrosine-type recombinase/integrase</fullName>
    </submittedName>
</protein>
<dbReference type="GO" id="GO:0015074">
    <property type="term" value="P:DNA integration"/>
    <property type="evidence" value="ECO:0007669"/>
    <property type="project" value="UniProtKB-KW"/>
</dbReference>
<evidence type="ECO:0000259" key="5">
    <source>
        <dbReference type="PROSITE" id="PS51898"/>
    </source>
</evidence>
<reference evidence="6 7" key="1">
    <citation type="submission" date="2020-07" db="EMBL/GenBank/DDBJ databases">
        <title>The complete genome of Paracoccus pantotrophus ACCC 10489.</title>
        <authorList>
            <person name="Si Y."/>
        </authorList>
    </citation>
    <scope>NUCLEOTIDE SEQUENCE [LARGE SCALE GENOMIC DNA]</scope>
    <source>
        <strain evidence="7">ACCC 10489</strain>
    </source>
</reference>
<dbReference type="PROSITE" id="PS51898">
    <property type="entry name" value="TYR_RECOMBINASE"/>
    <property type="match status" value="1"/>
</dbReference>
<proteinExistence type="inferred from homology"/>
<evidence type="ECO:0000313" key="7">
    <source>
        <dbReference type="Proteomes" id="UP000509322"/>
    </source>
</evidence>
<dbReference type="InterPro" id="IPR038488">
    <property type="entry name" value="Integrase_DNA-bd_sf"/>
</dbReference>
<dbReference type="InterPro" id="IPR025166">
    <property type="entry name" value="Integrase_DNA_bind_dom"/>
</dbReference>
<dbReference type="SUPFAM" id="SSF56349">
    <property type="entry name" value="DNA breaking-rejoining enzymes"/>
    <property type="match status" value="1"/>
</dbReference>
<dbReference type="PANTHER" id="PTHR30629">
    <property type="entry name" value="PROPHAGE INTEGRASE"/>
    <property type="match status" value="1"/>
</dbReference>
<sequence>MTKITKRSVDAAVPTGQEFFLWDEELKGFGLRVYPSGRKMYLAQYRAGGRSRRVNIGLHGAMTPEMARTEAMKYLSDVRLGADPAGERDRRKASPTIKEFSKRFLSDHVALHCKASTYGEYERSIDLFINPRFGSHRIIDITRADVVGLHQSMKHIPYQANRTLGVLSVMFTVAHTWGVRTDGVNPCWKVKRYREEKRERYLTPDELARLGKVLNEAKDEPEAASCIRLLLLTGCRLSEIQTLKWRYVDDRNGLLRLPDSKTGAKLVPIGKAAIEVLKAIPKIDGNPYVITGRKEGQHLTDMQKPWRRLRKRAGLDDLRIHDLRHSFASDALQLGQDLTMIGRLLGHTQVQTTARYAHLKTDPVRSAADAVSDAVAQALAQPVTEDGDEISAA</sequence>
<dbReference type="GO" id="GO:0003677">
    <property type="term" value="F:DNA binding"/>
    <property type="evidence" value="ECO:0007669"/>
    <property type="project" value="UniProtKB-KW"/>
</dbReference>
<dbReference type="Pfam" id="PF00589">
    <property type="entry name" value="Phage_integrase"/>
    <property type="match status" value="1"/>
</dbReference>
<dbReference type="InterPro" id="IPR013762">
    <property type="entry name" value="Integrase-like_cat_sf"/>
</dbReference>
<dbReference type="AlphaFoldDB" id="A0A7H9C200"/>
<dbReference type="Pfam" id="PF14659">
    <property type="entry name" value="Phage_int_SAM_3"/>
    <property type="match status" value="1"/>
</dbReference>
<dbReference type="Proteomes" id="UP000509322">
    <property type="component" value="Chromosome 2"/>
</dbReference>
<dbReference type="Pfam" id="PF13356">
    <property type="entry name" value="Arm-DNA-bind_3"/>
    <property type="match status" value="1"/>
</dbReference>
<dbReference type="Gene3D" id="1.10.150.130">
    <property type="match status" value="1"/>
</dbReference>
<keyword evidence="2" id="KW-0229">DNA integration</keyword>
<dbReference type="PANTHER" id="PTHR30629:SF2">
    <property type="entry name" value="PROPHAGE INTEGRASE INTS-RELATED"/>
    <property type="match status" value="1"/>
</dbReference>
<dbReference type="InterPro" id="IPR002104">
    <property type="entry name" value="Integrase_catalytic"/>
</dbReference>
<dbReference type="InterPro" id="IPR050808">
    <property type="entry name" value="Phage_Integrase"/>
</dbReference>
<evidence type="ECO:0000256" key="1">
    <source>
        <dbReference type="ARBA" id="ARBA00008857"/>
    </source>
</evidence>